<dbReference type="PROSITE" id="PS01124">
    <property type="entry name" value="HTH_ARAC_FAMILY_2"/>
    <property type="match status" value="1"/>
</dbReference>
<dbReference type="Pfam" id="PF12833">
    <property type="entry name" value="HTH_18"/>
    <property type="match status" value="1"/>
</dbReference>
<comment type="caution">
    <text evidence="4">The sequence shown here is derived from an EMBL/GenBank/DDBJ whole genome shotgun (WGS) entry which is preliminary data.</text>
</comment>
<dbReference type="GO" id="GO:0003700">
    <property type="term" value="F:DNA-binding transcription factor activity"/>
    <property type="evidence" value="ECO:0007669"/>
    <property type="project" value="InterPro"/>
</dbReference>
<dbReference type="EMBL" id="PVFZ01000034">
    <property type="protein sequence ID" value="PRF24166.1"/>
    <property type="molecule type" value="Genomic_DNA"/>
</dbReference>
<keyword evidence="2" id="KW-0804">Transcription</keyword>
<dbReference type="InterPro" id="IPR002818">
    <property type="entry name" value="DJ-1/PfpI"/>
</dbReference>
<gene>
    <name evidence="4" type="ORF">C6P98_13175</name>
</gene>
<name>A0A8E2RY41_9BURK</name>
<evidence type="ECO:0000259" key="3">
    <source>
        <dbReference type="PROSITE" id="PS01124"/>
    </source>
</evidence>
<evidence type="ECO:0000256" key="1">
    <source>
        <dbReference type="ARBA" id="ARBA00023015"/>
    </source>
</evidence>
<dbReference type="SUPFAM" id="SSF46689">
    <property type="entry name" value="Homeodomain-like"/>
    <property type="match status" value="2"/>
</dbReference>
<organism evidence="4 5">
    <name type="scientific">Burkholderia multivorans</name>
    <dbReference type="NCBI Taxonomy" id="87883"/>
    <lineage>
        <taxon>Bacteria</taxon>
        <taxon>Pseudomonadati</taxon>
        <taxon>Pseudomonadota</taxon>
        <taxon>Betaproteobacteria</taxon>
        <taxon>Burkholderiales</taxon>
        <taxon>Burkholderiaceae</taxon>
        <taxon>Burkholderia</taxon>
        <taxon>Burkholderia cepacia complex</taxon>
    </lineage>
</organism>
<dbReference type="Pfam" id="PF01965">
    <property type="entry name" value="DJ-1_PfpI"/>
    <property type="match status" value="1"/>
</dbReference>
<reference evidence="4 5" key="1">
    <citation type="submission" date="2018-03" db="EMBL/GenBank/DDBJ databases">
        <authorList>
            <person name="Nguyen K."/>
            <person name="Fouts D."/>
            <person name="Sutton G."/>
        </authorList>
    </citation>
    <scope>NUCLEOTIDE SEQUENCE [LARGE SCALE GENOMIC DNA]</scope>
    <source>
        <strain evidence="4 5">AU17135</strain>
    </source>
</reference>
<dbReference type="Proteomes" id="UP000237686">
    <property type="component" value="Unassembled WGS sequence"/>
</dbReference>
<evidence type="ECO:0000313" key="5">
    <source>
        <dbReference type="Proteomes" id="UP000237686"/>
    </source>
</evidence>
<dbReference type="Gene3D" id="3.40.50.880">
    <property type="match status" value="1"/>
</dbReference>
<proteinExistence type="predicted"/>
<dbReference type="InterPro" id="IPR018060">
    <property type="entry name" value="HTH_AraC"/>
</dbReference>
<dbReference type="Gene3D" id="1.10.10.60">
    <property type="entry name" value="Homeodomain-like"/>
    <property type="match status" value="2"/>
</dbReference>
<evidence type="ECO:0000313" key="4">
    <source>
        <dbReference type="EMBL" id="PRF24166.1"/>
    </source>
</evidence>
<dbReference type="CDD" id="cd03137">
    <property type="entry name" value="GATase1_AraC_1"/>
    <property type="match status" value="1"/>
</dbReference>
<dbReference type="AlphaFoldDB" id="A0A8E2RY41"/>
<evidence type="ECO:0000256" key="2">
    <source>
        <dbReference type="ARBA" id="ARBA00023163"/>
    </source>
</evidence>
<keyword evidence="1" id="KW-0805">Transcription regulation</keyword>
<dbReference type="SMART" id="SM00342">
    <property type="entry name" value="HTH_ARAC"/>
    <property type="match status" value="1"/>
</dbReference>
<dbReference type="InterPro" id="IPR052158">
    <property type="entry name" value="INH-QAR"/>
</dbReference>
<dbReference type="PANTHER" id="PTHR43130">
    <property type="entry name" value="ARAC-FAMILY TRANSCRIPTIONAL REGULATOR"/>
    <property type="match status" value="1"/>
</dbReference>
<sequence>MSILCIATSVFNRRITPNPAILRDRLTRPAKRVRFGPQHRFSPAPCGSRTSILQRVALSVMPSFMPKVVGVFAVPGVQLLDVSAPLDVFAQANVEYGKAFYTLRVIACESGPIRSSSGAQLLPDWVAPDVPARIDTLLVAGAPGAGRVPLRTDVLAWLRSAAVQSRRYGSICTGAFVLAETGLLKGRHLTTHWAVAEALAEAHPTITVDADALYVRDGKLRTGAGVTAGLDLALALVEEDLGRDIARRVASQLVMFFKRPGGQLQFSRKGEARPAGRSVLQEVQRWIAAHPELAHSVADLAKHAGMSPRHFARLFRAEVGMTPAAWVEATRISAARQLLENGRDTPKQVAAKCGFANVDTLRRSFAKHVGITPAEYRKRQAIVTE</sequence>
<accession>A0A8E2RY41</accession>
<dbReference type="PANTHER" id="PTHR43130:SF3">
    <property type="entry name" value="HTH-TYPE TRANSCRIPTIONAL REGULATOR RV1931C"/>
    <property type="match status" value="1"/>
</dbReference>
<dbReference type="SUPFAM" id="SSF52317">
    <property type="entry name" value="Class I glutamine amidotransferase-like"/>
    <property type="match status" value="1"/>
</dbReference>
<dbReference type="GO" id="GO:0043565">
    <property type="term" value="F:sequence-specific DNA binding"/>
    <property type="evidence" value="ECO:0007669"/>
    <property type="project" value="InterPro"/>
</dbReference>
<feature type="domain" description="HTH araC/xylS-type" evidence="3">
    <location>
        <begin position="281"/>
        <end position="379"/>
    </location>
</feature>
<dbReference type="InterPro" id="IPR029062">
    <property type="entry name" value="Class_I_gatase-like"/>
</dbReference>
<protein>
    <submittedName>
        <fullName evidence="4">AraC family transcriptional regulator</fullName>
    </submittedName>
</protein>
<dbReference type="InterPro" id="IPR009057">
    <property type="entry name" value="Homeodomain-like_sf"/>
</dbReference>